<dbReference type="SMART" id="SM00873">
    <property type="entry name" value="B3_4"/>
    <property type="match status" value="1"/>
</dbReference>
<dbReference type="PROSITE" id="PS51447">
    <property type="entry name" value="FDX_ACB"/>
    <property type="match status" value="1"/>
</dbReference>
<dbReference type="FunFam" id="3.30.930.10:FF:000022">
    <property type="entry name" value="Phenylalanine--tRNA ligase beta subunit"/>
    <property type="match status" value="1"/>
</dbReference>
<dbReference type="PROSITE" id="PS51483">
    <property type="entry name" value="B5"/>
    <property type="match status" value="1"/>
</dbReference>
<dbReference type="FunFam" id="2.40.50.140:FF:000045">
    <property type="entry name" value="Phenylalanine--tRNA ligase beta subunit"/>
    <property type="match status" value="1"/>
</dbReference>
<evidence type="ECO:0000256" key="7">
    <source>
        <dbReference type="ARBA" id="ARBA00022723"/>
    </source>
</evidence>
<dbReference type="Pfam" id="PF03483">
    <property type="entry name" value="B3_4"/>
    <property type="match status" value="1"/>
</dbReference>
<keyword evidence="13 15" id="KW-0030">Aminoacyl-tRNA synthetase</keyword>
<dbReference type="FunFam" id="3.30.70.380:FF:000001">
    <property type="entry name" value="Phenylalanine--tRNA ligase beta subunit"/>
    <property type="match status" value="1"/>
</dbReference>
<comment type="catalytic activity">
    <reaction evidence="14 15">
        <text>tRNA(Phe) + L-phenylalanine + ATP = L-phenylalanyl-tRNA(Phe) + AMP + diphosphate + H(+)</text>
        <dbReference type="Rhea" id="RHEA:19413"/>
        <dbReference type="Rhea" id="RHEA-COMP:9668"/>
        <dbReference type="Rhea" id="RHEA-COMP:9699"/>
        <dbReference type="ChEBI" id="CHEBI:15378"/>
        <dbReference type="ChEBI" id="CHEBI:30616"/>
        <dbReference type="ChEBI" id="CHEBI:33019"/>
        <dbReference type="ChEBI" id="CHEBI:58095"/>
        <dbReference type="ChEBI" id="CHEBI:78442"/>
        <dbReference type="ChEBI" id="CHEBI:78531"/>
        <dbReference type="ChEBI" id="CHEBI:456215"/>
        <dbReference type="EC" id="6.1.1.20"/>
    </reaction>
</comment>
<dbReference type="Pfam" id="PF03484">
    <property type="entry name" value="B5"/>
    <property type="match status" value="1"/>
</dbReference>
<dbReference type="GO" id="GO:0000049">
    <property type="term" value="F:tRNA binding"/>
    <property type="evidence" value="ECO:0007669"/>
    <property type="project" value="UniProtKB-UniRule"/>
</dbReference>
<evidence type="ECO:0000256" key="15">
    <source>
        <dbReference type="HAMAP-Rule" id="MF_00283"/>
    </source>
</evidence>
<keyword evidence="4 15" id="KW-0963">Cytoplasm</keyword>
<proteinExistence type="inferred from homology"/>
<dbReference type="Pfam" id="PF03147">
    <property type="entry name" value="FDX-ACB"/>
    <property type="match status" value="1"/>
</dbReference>
<sequence length="803" mass="87872">MLVSYEWLNDYVNTKQTTAEELAEKITRTGIEVEHVDRMAASLDKVVVGYVEQCHPHPDADKLNLCQVNTGRETVQIVCGAKNVAAGQHVVVAQPGAKLPGGIKIKKAKLRGEVSEGMICSLSELGVPQALVPKEVADGIYVFTEDVDSGTPAAKALKLDDAIIELGLTPNRSDCLSILGTAYETAAILNTDVKWPDESVEESDLATSDAISVTVEATADNPYYSARILENVTIAPSPFWLQRRLISAGIRPINNVVDITNYVLLEYGQPLHAFDYDKLDSKEIVVRHAKANESLITLDGQTRTLMEGELVITNGEQPIAIAGVMGGQSTEVTPQTTTILLEAAYFAPITVRATSKAHGLRSESSARFEKGVDPVRTKKASERAAHLLQKYANATVRQGIVSQENELPKEQIVKVTVSHANALLGTDISADAIAATFVALQFPYTQDGEAFAVQVPTRRPDITLAQDLIEEIGRLYGYDRIPATLPATLPKQFGLTDKQKAVRKARRVLEEAGLNEAITYSLTSKKKATQFSLYKDVQTIAIAMPMSEERHYLRQSLLPHLLEAAAYNQHRKVTKRALYEISSVYTTVDGPENYKEHLHIAGVLSGITTEQSWQHAKQTVDFYEAKGIVELLLNELHINGDVSFHADRQPDLHPGRTAAISVDGEVIGVVAQLHPFAAAEQDLEETYVFELMTTGWLGKEKEDEYTGVPRFPAMSRDIAVVVDQKVASGEIQKAILTAGGSLLQKAKLFDVYEGDKLPEGKKSLAYSLLYSAPERTLTDEEVTAANDNVLTKLKETFGAELRS</sequence>
<dbReference type="PANTHER" id="PTHR10947:SF0">
    <property type="entry name" value="PHENYLALANINE--TRNA LIGASE BETA SUBUNIT"/>
    <property type="match status" value="1"/>
</dbReference>
<dbReference type="Proteomes" id="UP000295632">
    <property type="component" value="Unassembled WGS sequence"/>
</dbReference>
<feature type="binding site" evidence="15">
    <location>
        <position position="461"/>
    </location>
    <ligand>
        <name>Mg(2+)</name>
        <dbReference type="ChEBI" id="CHEBI:18420"/>
        <note>shared with alpha subunit</note>
    </ligand>
</feature>
<dbReference type="NCBIfam" id="NF045760">
    <property type="entry name" value="YtpR"/>
    <property type="match status" value="1"/>
</dbReference>
<dbReference type="SUPFAM" id="SSF55681">
    <property type="entry name" value="Class II aaRS and biotin synthetases"/>
    <property type="match status" value="1"/>
</dbReference>
<dbReference type="InterPro" id="IPR012340">
    <property type="entry name" value="NA-bd_OB-fold"/>
</dbReference>
<evidence type="ECO:0000256" key="16">
    <source>
        <dbReference type="PROSITE-ProRule" id="PRU00209"/>
    </source>
</evidence>
<evidence type="ECO:0000259" key="18">
    <source>
        <dbReference type="PROSITE" id="PS51447"/>
    </source>
</evidence>
<dbReference type="GO" id="GO:0016740">
    <property type="term" value="F:transferase activity"/>
    <property type="evidence" value="ECO:0007669"/>
    <property type="project" value="UniProtKB-ARBA"/>
</dbReference>
<comment type="similarity">
    <text evidence="2 15">Belongs to the phenylalanyl-tRNA synthetase beta subunit family. Type 1 subfamily.</text>
</comment>
<dbReference type="GO" id="GO:0000287">
    <property type="term" value="F:magnesium ion binding"/>
    <property type="evidence" value="ECO:0007669"/>
    <property type="project" value="UniProtKB-UniRule"/>
</dbReference>
<dbReference type="Gene3D" id="3.30.930.10">
    <property type="entry name" value="Bira Bifunctional Protein, Domain 2"/>
    <property type="match status" value="1"/>
</dbReference>
<evidence type="ECO:0000256" key="9">
    <source>
        <dbReference type="ARBA" id="ARBA00022840"/>
    </source>
</evidence>
<dbReference type="GO" id="GO:0006432">
    <property type="term" value="P:phenylalanyl-tRNA aminoacylation"/>
    <property type="evidence" value="ECO:0007669"/>
    <property type="project" value="UniProtKB-UniRule"/>
</dbReference>
<comment type="cofactor">
    <cofactor evidence="15">
        <name>Mg(2+)</name>
        <dbReference type="ChEBI" id="CHEBI:18420"/>
    </cofactor>
    <text evidence="15">Binds 2 magnesium ions per tetramer.</text>
</comment>
<evidence type="ECO:0000256" key="3">
    <source>
        <dbReference type="ARBA" id="ARBA00011209"/>
    </source>
</evidence>
<dbReference type="HAMAP" id="MF_00283">
    <property type="entry name" value="Phe_tRNA_synth_beta1"/>
    <property type="match status" value="1"/>
</dbReference>
<evidence type="ECO:0000256" key="2">
    <source>
        <dbReference type="ARBA" id="ARBA00008653"/>
    </source>
</evidence>
<dbReference type="Pfam" id="PF01588">
    <property type="entry name" value="tRNA_bind"/>
    <property type="match status" value="1"/>
</dbReference>
<keyword evidence="8 15" id="KW-0547">Nucleotide-binding</keyword>
<feature type="binding site" evidence="15">
    <location>
        <position position="467"/>
    </location>
    <ligand>
        <name>Mg(2+)</name>
        <dbReference type="ChEBI" id="CHEBI:18420"/>
        <note>shared with alpha subunit</note>
    </ligand>
</feature>
<dbReference type="GO" id="GO:0140096">
    <property type="term" value="F:catalytic activity, acting on a protein"/>
    <property type="evidence" value="ECO:0007669"/>
    <property type="project" value="UniProtKB-ARBA"/>
</dbReference>
<dbReference type="PROSITE" id="PS50886">
    <property type="entry name" value="TRBD"/>
    <property type="match status" value="1"/>
</dbReference>
<dbReference type="RefSeq" id="WP_133580606.1">
    <property type="nucleotide sequence ID" value="NZ_SNYJ01000008.1"/>
</dbReference>
<evidence type="ECO:0000259" key="17">
    <source>
        <dbReference type="PROSITE" id="PS50886"/>
    </source>
</evidence>
<keyword evidence="11 16" id="KW-0694">RNA-binding</keyword>
<dbReference type="CDD" id="cd02796">
    <property type="entry name" value="tRNA_bind_bactPheRS"/>
    <property type="match status" value="1"/>
</dbReference>
<dbReference type="OrthoDB" id="9805455at2"/>
<dbReference type="InterPro" id="IPR009061">
    <property type="entry name" value="DNA-bd_dom_put_sf"/>
</dbReference>
<dbReference type="InterPro" id="IPR036690">
    <property type="entry name" value="Fdx_antiC-bd_sf"/>
</dbReference>
<dbReference type="InterPro" id="IPR045864">
    <property type="entry name" value="aa-tRNA-synth_II/BPL/LPL"/>
</dbReference>
<comment type="caution">
    <text evidence="20">The sequence shown here is derived from an EMBL/GenBank/DDBJ whole genome shotgun (WGS) entry which is preliminary data.</text>
</comment>
<evidence type="ECO:0000256" key="13">
    <source>
        <dbReference type="ARBA" id="ARBA00023146"/>
    </source>
</evidence>
<evidence type="ECO:0000256" key="10">
    <source>
        <dbReference type="ARBA" id="ARBA00022842"/>
    </source>
</evidence>
<keyword evidence="9 15" id="KW-0067">ATP-binding</keyword>
<accession>A0A4R6TZU5</accession>
<dbReference type="Pfam" id="PF17759">
    <property type="entry name" value="tRNA_synthFbeta"/>
    <property type="match status" value="1"/>
</dbReference>
<dbReference type="Gene3D" id="3.30.70.380">
    <property type="entry name" value="Ferrodoxin-fold anticodon-binding domain"/>
    <property type="match status" value="1"/>
</dbReference>
<evidence type="ECO:0000256" key="12">
    <source>
        <dbReference type="ARBA" id="ARBA00022917"/>
    </source>
</evidence>
<feature type="domain" description="TRNA-binding" evidence="17">
    <location>
        <begin position="40"/>
        <end position="154"/>
    </location>
</feature>
<dbReference type="SUPFAM" id="SSF54991">
    <property type="entry name" value="Anticodon-binding domain of PheRS"/>
    <property type="match status" value="1"/>
</dbReference>
<evidence type="ECO:0000313" key="21">
    <source>
        <dbReference type="Proteomes" id="UP000295632"/>
    </source>
</evidence>
<reference evidence="20 21" key="1">
    <citation type="submission" date="2019-03" db="EMBL/GenBank/DDBJ databases">
        <title>Genomic Encyclopedia of Type Strains, Phase IV (KMG-IV): sequencing the most valuable type-strain genomes for metagenomic binning, comparative biology and taxonomic classification.</title>
        <authorList>
            <person name="Goeker M."/>
        </authorList>
    </citation>
    <scope>NUCLEOTIDE SEQUENCE [LARGE SCALE GENOMIC DNA]</scope>
    <source>
        <strain evidence="20 21">DSM 28697</strain>
    </source>
</reference>
<keyword evidence="10 15" id="KW-0460">Magnesium</keyword>
<evidence type="ECO:0000256" key="5">
    <source>
        <dbReference type="ARBA" id="ARBA00022555"/>
    </source>
</evidence>
<comment type="subunit">
    <text evidence="3 15">Tetramer of two alpha and two beta subunits.</text>
</comment>
<feature type="domain" description="B5" evidence="19">
    <location>
        <begin position="408"/>
        <end position="483"/>
    </location>
</feature>
<keyword evidence="7 15" id="KW-0479">Metal-binding</keyword>
<feature type="binding site" evidence="15">
    <location>
        <position position="471"/>
    </location>
    <ligand>
        <name>Mg(2+)</name>
        <dbReference type="ChEBI" id="CHEBI:18420"/>
        <note>shared with alpha subunit</note>
    </ligand>
</feature>
<dbReference type="Gene3D" id="2.40.50.140">
    <property type="entry name" value="Nucleic acid-binding proteins"/>
    <property type="match status" value="1"/>
</dbReference>
<keyword evidence="21" id="KW-1185">Reference proteome</keyword>
<dbReference type="InterPro" id="IPR033714">
    <property type="entry name" value="tRNA_bind_bactPheRS"/>
</dbReference>
<dbReference type="GO" id="GO:0009328">
    <property type="term" value="C:phenylalanine-tRNA ligase complex"/>
    <property type="evidence" value="ECO:0007669"/>
    <property type="project" value="TreeGrafter"/>
</dbReference>
<name>A0A4R6TZU5_9BACI</name>
<dbReference type="InterPro" id="IPR020825">
    <property type="entry name" value="Phe-tRNA_synthase-like_B3/B4"/>
</dbReference>
<feature type="domain" description="FDX-ACB" evidence="18">
    <location>
        <begin position="709"/>
        <end position="802"/>
    </location>
</feature>
<evidence type="ECO:0000313" key="20">
    <source>
        <dbReference type="EMBL" id="TDQ39171.1"/>
    </source>
</evidence>
<dbReference type="EC" id="6.1.1.20" evidence="15"/>
<dbReference type="Gene3D" id="3.30.56.10">
    <property type="match status" value="2"/>
</dbReference>
<protein>
    <recommendedName>
        <fullName evidence="15">Phenylalanine--tRNA ligase beta subunit</fullName>
        <ecNumber evidence="15">6.1.1.20</ecNumber>
    </recommendedName>
    <alternativeName>
        <fullName evidence="15">Phenylalanyl-tRNA synthetase beta subunit</fullName>
        <shortName evidence="15">PheRS</shortName>
    </alternativeName>
</protein>
<dbReference type="SMART" id="SM00896">
    <property type="entry name" value="FDX-ACB"/>
    <property type="match status" value="1"/>
</dbReference>
<dbReference type="NCBIfam" id="TIGR00472">
    <property type="entry name" value="pheT_bact"/>
    <property type="match status" value="1"/>
</dbReference>
<dbReference type="CDD" id="cd00769">
    <property type="entry name" value="PheRS_beta_core"/>
    <property type="match status" value="1"/>
</dbReference>
<dbReference type="EMBL" id="SNYJ01000008">
    <property type="protein sequence ID" value="TDQ39171.1"/>
    <property type="molecule type" value="Genomic_DNA"/>
</dbReference>
<gene>
    <name evidence="15" type="primary">pheT</name>
    <name evidence="20" type="ORF">EV213_108121</name>
</gene>
<dbReference type="InterPro" id="IPR045060">
    <property type="entry name" value="Phe-tRNA-ligase_IIc_bsu"/>
</dbReference>
<dbReference type="InterPro" id="IPR005146">
    <property type="entry name" value="B3/B4_tRNA-bd"/>
</dbReference>
<organism evidence="20 21">
    <name type="scientific">Aureibacillus halotolerans</name>
    <dbReference type="NCBI Taxonomy" id="1508390"/>
    <lineage>
        <taxon>Bacteria</taxon>
        <taxon>Bacillati</taxon>
        <taxon>Bacillota</taxon>
        <taxon>Bacilli</taxon>
        <taxon>Bacillales</taxon>
        <taxon>Bacillaceae</taxon>
        <taxon>Aureibacillus</taxon>
    </lineage>
</organism>
<dbReference type="Gene3D" id="3.50.40.10">
    <property type="entry name" value="Phenylalanyl-trna Synthetase, Chain B, domain 3"/>
    <property type="match status" value="1"/>
</dbReference>
<dbReference type="InterPro" id="IPR005147">
    <property type="entry name" value="tRNA_synthase_B5-dom"/>
</dbReference>
<evidence type="ECO:0000256" key="6">
    <source>
        <dbReference type="ARBA" id="ARBA00022598"/>
    </source>
</evidence>
<dbReference type="GO" id="GO:0005524">
    <property type="term" value="F:ATP binding"/>
    <property type="evidence" value="ECO:0007669"/>
    <property type="project" value="UniProtKB-UniRule"/>
</dbReference>
<keyword evidence="5 16" id="KW-0820">tRNA-binding</keyword>
<keyword evidence="12 15" id="KW-0648">Protein biosynthesis</keyword>
<evidence type="ECO:0000256" key="11">
    <source>
        <dbReference type="ARBA" id="ARBA00022884"/>
    </source>
</evidence>
<feature type="binding site" evidence="15">
    <location>
        <position position="470"/>
    </location>
    <ligand>
        <name>Mg(2+)</name>
        <dbReference type="ChEBI" id="CHEBI:18420"/>
        <note>shared with alpha subunit</note>
    </ligand>
</feature>
<evidence type="ECO:0000256" key="4">
    <source>
        <dbReference type="ARBA" id="ARBA00022490"/>
    </source>
</evidence>
<comment type="subcellular location">
    <subcellularLocation>
        <location evidence="1 15">Cytoplasm</location>
    </subcellularLocation>
</comment>
<dbReference type="PANTHER" id="PTHR10947">
    <property type="entry name" value="PHENYLALANYL-TRNA SYNTHETASE BETA CHAIN AND LEUCINE-RICH REPEAT-CONTAINING PROTEIN 47"/>
    <property type="match status" value="1"/>
</dbReference>
<dbReference type="AlphaFoldDB" id="A0A4R6TZU5"/>
<dbReference type="SUPFAM" id="SSF50249">
    <property type="entry name" value="Nucleic acid-binding proteins"/>
    <property type="match status" value="1"/>
</dbReference>
<dbReference type="SMART" id="SM00874">
    <property type="entry name" value="B5"/>
    <property type="match status" value="1"/>
</dbReference>
<evidence type="ECO:0000256" key="1">
    <source>
        <dbReference type="ARBA" id="ARBA00004496"/>
    </source>
</evidence>
<dbReference type="SUPFAM" id="SSF56037">
    <property type="entry name" value="PheT/TilS domain"/>
    <property type="match status" value="1"/>
</dbReference>
<dbReference type="InterPro" id="IPR004532">
    <property type="entry name" value="Phe-tRNA-ligase_IIc_bsu_bact"/>
</dbReference>
<dbReference type="GO" id="GO:0004826">
    <property type="term" value="F:phenylalanine-tRNA ligase activity"/>
    <property type="evidence" value="ECO:0007669"/>
    <property type="project" value="UniProtKB-UniRule"/>
</dbReference>
<dbReference type="InterPro" id="IPR002547">
    <property type="entry name" value="tRNA-bd_dom"/>
</dbReference>
<evidence type="ECO:0000259" key="19">
    <source>
        <dbReference type="PROSITE" id="PS51483"/>
    </source>
</evidence>
<dbReference type="InterPro" id="IPR041616">
    <property type="entry name" value="PheRS_beta_core"/>
</dbReference>
<dbReference type="InterPro" id="IPR005121">
    <property type="entry name" value="Fdx_antiC-bd"/>
</dbReference>
<dbReference type="SUPFAM" id="SSF46955">
    <property type="entry name" value="Putative DNA-binding domain"/>
    <property type="match status" value="1"/>
</dbReference>
<evidence type="ECO:0000256" key="8">
    <source>
        <dbReference type="ARBA" id="ARBA00022741"/>
    </source>
</evidence>
<keyword evidence="6 15" id="KW-0436">Ligase</keyword>
<evidence type="ECO:0000256" key="14">
    <source>
        <dbReference type="ARBA" id="ARBA00049255"/>
    </source>
</evidence>
<dbReference type="FunFam" id="3.50.40.10:FF:000001">
    <property type="entry name" value="Phenylalanine--tRNA ligase beta subunit"/>
    <property type="match status" value="1"/>
</dbReference>